<protein>
    <recommendedName>
        <fullName evidence="10">ABC transporter domain-containing protein</fullName>
    </recommendedName>
</protein>
<keyword evidence="3" id="KW-0813">Transport</keyword>
<dbReference type="GO" id="GO:0016887">
    <property type="term" value="F:ATP hydrolysis activity"/>
    <property type="evidence" value="ECO:0007669"/>
    <property type="project" value="InterPro"/>
</dbReference>
<evidence type="ECO:0000256" key="1">
    <source>
        <dbReference type="ARBA" id="ARBA00004141"/>
    </source>
</evidence>
<keyword evidence="8 9" id="KW-0472">Membrane</keyword>
<dbReference type="InterPro" id="IPR003593">
    <property type="entry name" value="AAA+_ATPase"/>
</dbReference>
<dbReference type="Pfam" id="PF00005">
    <property type="entry name" value="ABC_tran"/>
    <property type="match status" value="1"/>
</dbReference>
<dbReference type="PANTHER" id="PTHR48041">
    <property type="entry name" value="ABC TRANSPORTER G FAMILY MEMBER 28"/>
    <property type="match status" value="1"/>
</dbReference>
<proteinExistence type="inferred from homology"/>
<comment type="similarity">
    <text evidence="2">Belongs to the ABC transporter superfamily. ABCG family. Eye pigment precursor importer (TC 3.A.1.204) subfamily.</text>
</comment>
<evidence type="ECO:0000256" key="4">
    <source>
        <dbReference type="ARBA" id="ARBA00022692"/>
    </source>
</evidence>
<dbReference type="InterPro" id="IPR027417">
    <property type="entry name" value="P-loop_NTPase"/>
</dbReference>
<comment type="subcellular location">
    <subcellularLocation>
        <location evidence="1">Membrane</location>
        <topology evidence="1">Multi-pass membrane protein</topology>
    </subcellularLocation>
</comment>
<sequence length="705" mass="78900">MSDLGSDLGSDLEAEGVVPHRSLPTEECLLTGNPNLLGFPYLRQLSELKGGEQEDRASLLGSAQYVSVSGDSDTGSGVELIGRPTTRYGTWKPVDEGITLTWRDLSVYVPQKKAWYKRDKLHKPFKRVLNSVSGAVRPGSLVALMGASGAGKSTLMNALAHRTPGEVVVDGDILVNGHRANRSMNALSGYVHQHDLFVGSLTVLEHLTFMARLRMDSRSTANERKGRVQELMKELGLTKVQHSKIGVPGTDKSLSGGERKRLAFATEILTDPPLLFCDEPTTGLDSFNARKLVRMMREMAARGKTIVCTIHQPSTEVFLMFDRLLLLAEGRLAYMGSSSGAMEYLDGLGHKCPSTFNPADFYIHTLAVHHGHERRSRERIKRICDNFAVSSYSKDIDVIIQYQDNKFMQYSDISGKDMAANNSTSTSTSSMESIVNIVKNIPRLPGWWVQLYWLTWRAVVDSYRNPDVHAIRILQKILMAFLIGVCYTNVKLNQAGIQDIEGVLFIFITENTFPSVYAVLNVFPQELPLFLREYKNGIYRSDTYYIAKMLSLIPGFVCDPVIFTTICYWIVGLQHHAYHFFMTVLVLIFTANTASACGAMFSAMFESVPYIMAFLIPFDMMLLISGGLFINLANEASTIIQWRGVKNITCDTEPGVPCLSTGEEVIEKYTFRSWRIPYDLTFMALLYVCFHIIGFLGLYSRAKRK</sequence>
<comment type="caution">
    <text evidence="11">The sequence shown here is derived from an EMBL/GenBank/DDBJ whole genome shotgun (WGS) entry which is preliminary data.</text>
</comment>
<dbReference type="CDD" id="cd03213">
    <property type="entry name" value="ABCG_EPDR"/>
    <property type="match status" value="1"/>
</dbReference>
<evidence type="ECO:0000256" key="8">
    <source>
        <dbReference type="ARBA" id="ARBA00023136"/>
    </source>
</evidence>
<dbReference type="AlphaFoldDB" id="A0AAE1BX51"/>
<organism evidence="11 12">
    <name type="scientific">Petrolisthes cinctipes</name>
    <name type="common">Flat porcelain crab</name>
    <dbReference type="NCBI Taxonomy" id="88211"/>
    <lineage>
        <taxon>Eukaryota</taxon>
        <taxon>Metazoa</taxon>
        <taxon>Ecdysozoa</taxon>
        <taxon>Arthropoda</taxon>
        <taxon>Crustacea</taxon>
        <taxon>Multicrustacea</taxon>
        <taxon>Malacostraca</taxon>
        <taxon>Eumalacostraca</taxon>
        <taxon>Eucarida</taxon>
        <taxon>Decapoda</taxon>
        <taxon>Pleocyemata</taxon>
        <taxon>Anomura</taxon>
        <taxon>Galatheoidea</taxon>
        <taxon>Porcellanidae</taxon>
        <taxon>Petrolisthes</taxon>
    </lineage>
</organism>
<keyword evidence="12" id="KW-1185">Reference proteome</keyword>
<reference evidence="11" key="1">
    <citation type="submission" date="2023-10" db="EMBL/GenBank/DDBJ databases">
        <title>Genome assemblies of two species of porcelain crab, Petrolisthes cinctipes and Petrolisthes manimaculis (Anomura: Porcellanidae).</title>
        <authorList>
            <person name="Angst P."/>
        </authorList>
    </citation>
    <scope>NUCLEOTIDE SEQUENCE</scope>
    <source>
        <strain evidence="11">PB745_01</strain>
        <tissue evidence="11">Gill</tissue>
    </source>
</reference>
<dbReference type="GO" id="GO:0005886">
    <property type="term" value="C:plasma membrane"/>
    <property type="evidence" value="ECO:0007669"/>
    <property type="project" value="TreeGrafter"/>
</dbReference>
<feature type="transmembrane region" description="Helical" evidence="9">
    <location>
        <begin position="577"/>
        <end position="601"/>
    </location>
</feature>
<dbReference type="EMBL" id="JAWQEG010005517">
    <property type="protein sequence ID" value="KAK3857777.1"/>
    <property type="molecule type" value="Genomic_DNA"/>
</dbReference>
<dbReference type="Pfam" id="PF01061">
    <property type="entry name" value="ABC2_membrane"/>
    <property type="match status" value="1"/>
</dbReference>
<evidence type="ECO:0000256" key="2">
    <source>
        <dbReference type="ARBA" id="ARBA00005814"/>
    </source>
</evidence>
<dbReference type="GO" id="GO:0140359">
    <property type="term" value="F:ABC-type transporter activity"/>
    <property type="evidence" value="ECO:0007669"/>
    <property type="project" value="InterPro"/>
</dbReference>
<dbReference type="InterPro" id="IPR017871">
    <property type="entry name" value="ABC_transporter-like_CS"/>
</dbReference>
<feature type="transmembrane region" description="Helical" evidence="9">
    <location>
        <begin position="680"/>
        <end position="699"/>
    </location>
</feature>
<evidence type="ECO:0000256" key="3">
    <source>
        <dbReference type="ARBA" id="ARBA00022448"/>
    </source>
</evidence>
<evidence type="ECO:0000256" key="9">
    <source>
        <dbReference type="SAM" id="Phobius"/>
    </source>
</evidence>
<keyword evidence="6" id="KW-0067">ATP-binding</keyword>
<dbReference type="Gene3D" id="3.40.50.300">
    <property type="entry name" value="P-loop containing nucleotide triphosphate hydrolases"/>
    <property type="match status" value="1"/>
</dbReference>
<keyword evidence="4 9" id="KW-0812">Transmembrane</keyword>
<evidence type="ECO:0000259" key="10">
    <source>
        <dbReference type="PROSITE" id="PS50893"/>
    </source>
</evidence>
<dbReference type="Proteomes" id="UP001286313">
    <property type="component" value="Unassembled WGS sequence"/>
</dbReference>
<accession>A0AAE1BX51</accession>
<evidence type="ECO:0000256" key="6">
    <source>
        <dbReference type="ARBA" id="ARBA00022840"/>
    </source>
</evidence>
<dbReference type="PROSITE" id="PS00211">
    <property type="entry name" value="ABC_TRANSPORTER_1"/>
    <property type="match status" value="1"/>
</dbReference>
<dbReference type="PROSITE" id="PS50893">
    <property type="entry name" value="ABC_TRANSPORTER_2"/>
    <property type="match status" value="1"/>
</dbReference>
<keyword evidence="7 9" id="KW-1133">Transmembrane helix</keyword>
<evidence type="ECO:0000256" key="7">
    <source>
        <dbReference type="ARBA" id="ARBA00022989"/>
    </source>
</evidence>
<feature type="transmembrane region" description="Helical" evidence="9">
    <location>
        <begin position="608"/>
        <end position="630"/>
    </location>
</feature>
<evidence type="ECO:0000313" key="12">
    <source>
        <dbReference type="Proteomes" id="UP001286313"/>
    </source>
</evidence>
<dbReference type="SUPFAM" id="SSF52540">
    <property type="entry name" value="P-loop containing nucleoside triphosphate hydrolases"/>
    <property type="match status" value="1"/>
</dbReference>
<dbReference type="InterPro" id="IPR003439">
    <property type="entry name" value="ABC_transporter-like_ATP-bd"/>
</dbReference>
<gene>
    <name evidence="11" type="ORF">Pcinc_035994</name>
</gene>
<dbReference type="InterPro" id="IPR013525">
    <property type="entry name" value="ABC2_TM"/>
</dbReference>
<feature type="transmembrane region" description="Helical" evidence="9">
    <location>
        <begin position="544"/>
        <end position="571"/>
    </location>
</feature>
<dbReference type="SMART" id="SM00382">
    <property type="entry name" value="AAA"/>
    <property type="match status" value="1"/>
</dbReference>
<name>A0AAE1BX51_PETCI</name>
<keyword evidence="5" id="KW-0547">Nucleotide-binding</keyword>
<evidence type="ECO:0000313" key="11">
    <source>
        <dbReference type="EMBL" id="KAK3857777.1"/>
    </source>
</evidence>
<evidence type="ECO:0000256" key="5">
    <source>
        <dbReference type="ARBA" id="ARBA00022741"/>
    </source>
</evidence>
<feature type="domain" description="ABC transporter" evidence="10">
    <location>
        <begin position="100"/>
        <end position="354"/>
    </location>
</feature>
<dbReference type="PANTHER" id="PTHR48041:SF139">
    <property type="entry name" value="PROTEIN SCARLET"/>
    <property type="match status" value="1"/>
</dbReference>
<dbReference type="InterPro" id="IPR050352">
    <property type="entry name" value="ABCG_transporters"/>
</dbReference>
<dbReference type="GO" id="GO:0005524">
    <property type="term" value="F:ATP binding"/>
    <property type="evidence" value="ECO:0007669"/>
    <property type="project" value="UniProtKB-KW"/>
</dbReference>
<dbReference type="GO" id="GO:0030659">
    <property type="term" value="C:cytoplasmic vesicle membrane"/>
    <property type="evidence" value="ECO:0007669"/>
    <property type="project" value="TreeGrafter"/>
</dbReference>